<dbReference type="OMA" id="FKQVCSM"/>
<dbReference type="Pfam" id="PF09811">
    <property type="entry name" value="Yae1_N"/>
    <property type="match status" value="1"/>
</dbReference>
<organism evidence="3 4">
    <name type="scientific">Globisporangium ultimum (strain ATCC 200006 / CBS 805.95 / DAOM BR144)</name>
    <name type="common">Pythium ultimum</name>
    <dbReference type="NCBI Taxonomy" id="431595"/>
    <lineage>
        <taxon>Eukaryota</taxon>
        <taxon>Sar</taxon>
        <taxon>Stramenopiles</taxon>
        <taxon>Oomycota</taxon>
        <taxon>Peronosporomycetes</taxon>
        <taxon>Pythiales</taxon>
        <taxon>Pythiaceae</taxon>
        <taxon>Globisporangium</taxon>
    </lineage>
</organism>
<evidence type="ECO:0000313" key="3">
    <source>
        <dbReference type="EnsemblProtists" id="PYU1_T014036"/>
    </source>
</evidence>
<reference evidence="3" key="3">
    <citation type="submission" date="2015-02" db="UniProtKB">
        <authorList>
            <consortium name="EnsemblProtists"/>
        </authorList>
    </citation>
    <scope>IDENTIFICATION</scope>
    <source>
        <strain evidence="3">DAOM BR144</strain>
    </source>
</reference>
<dbReference type="HOGENOM" id="CLU_093191_3_1_1"/>
<dbReference type="eggNOG" id="KOG4595">
    <property type="taxonomic scope" value="Eukaryota"/>
</dbReference>
<proteinExistence type="inferred from homology"/>
<comment type="similarity">
    <text evidence="1">Belongs to the LTO1 family.</text>
</comment>
<dbReference type="PANTHER" id="PTHR28532">
    <property type="entry name" value="GEO13458P1"/>
    <property type="match status" value="1"/>
</dbReference>
<dbReference type="PANTHER" id="PTHR28532:SF1">
    <property type="entry name" value="ORAL CANCER OVEREXPRESSED 1"/>
    <property type="match status" value="1"/>
</dbReference>
<evidence type="ECO:0000259" key="2">
    <source>
        <dbReference type="Pfam" id="PF09811"/>
    </source>
</evidence>
<keyword evidence="4" id="KW-1185">Reference proteome</keyword>
<dbReference type="InterPro" id="IPR019191">
    <property type="entry name" value="Essential_protein_Yae1_N"/>
</dbReference>
<feature type="domain" description="Essential protein Yae1 N-terminal" evidence="2">
    <location>
        <begin position="25"/>
        <end position="58"/>
    </location>
</feature>
<accession>K3X9Y7</accession>
<name>K3X9Y7_GLOUD</name>
<dbReference type="InParanoid" id="K3X9Y7"/>
<protein>
    <recommendedName>
        <fullName evidence="2">Essential protein Yae1 N-terminal domain-containing protein</fullName>
    </recommendedName>
</protein>
<dbReference type="EMBL" id="GL376616">
    <property type="status" value="NOT_ANNOTATED_CDS"/>
    <property type="molecule type" value="Genomic_DNA"/>
</dbReference>
<reference evidence="4" key="1">
    <citation type="journal article" date="2010" name="Genome Biol.">
        <title>Genome sequence of the necrotrophic plant pathogen Pythium ultimum reveals original pathogenicity mechanisms and effector repertoire.</title>
        <authorList>
            <person name="Levesque C.A."/>
            <person name="Brouwer H."/>
            <person name="Cano L."/>
            <person name="Hamilton J.P."/>
            <person name="Holt C."/>
            <person name="Huitema E."/>
            <person name="Raffaele S."/>
            <person name="Robideau G.P."/>
            <person name="Thines M."/>
            <person name="Win J."/>
            <person name="Zerillo M.M."/>
            <person name="Beakes G.W."/>
            <person name="Boore J.L."/>
            <person name="Busam D."/>
            <person name="Dumas B."/>
            <person name="Ferriera S."/>
            <person name="Fuerstenberg S.I."/>
            <person name="Gachon C.M."/>
            <person name="Gaulin E."/>
            <person name="Govers F."/>
            <person name="Grenville-Briggs L."/>
            <person name="Horner N."/>
            <person name="Hostetler J."/>
            <person name="Jiang R.H."/>
            <person name="Johnson J."/>
            <person name="Krajaejun T."/>
            <person name="Lin H."/>
            <person name="Meijer H.J."/>
            <person name="Moore B."/>
            <person name="Morris P."/>
            <person name="Phuntmart V."/>
            <person name="Puiu D."/>
            <person name="Shetty J."/>
            <person name="Stajich J.E."/>
            <person name="Tripathy S."/>
            <person name="Wawra S."/>
            <person name="van West P."/>
            <person name="Whitty B.R."/>
            <person name="Coutinho P.M."/>
            <person name="Henrissat B."/>
            <person name="Martin F."/>
            <person name="Thomas P.D."/>
            <person name="Tyler B.M."/>
            <person name="De Vries R.P."/>
            <person name="Kamoun S."/>
            <person name="Yandell M."/>
            <person name="Tisserat N."/>
            <person name="Buell C.R."/>
        </authorList>
    </citation>
    <scope>NUCLEOTIDE SEQUENCE</scope>
    <source>
        <strain evidence="4">DAOM:BR144</strain>
    </source>
</reference>
<evidence type="ECO:0000256" key="1">
    <source>
        <dbReference type="ARBA" id="ARBA00038090"/>
    </source>
</evidence>
<dbReference type="VEuPathDB" id="FungiDB:PYU1_G014007"/>
<dbReference type="EnsemblProtists" id="PYU1_T014036">
    <property type="protein sequence ID" value="PYU1_T014036"/>
    <property type="gene ID" value="PYU1_G014007"/>
</dbReference>
<dbReference type="Proteomes" id="UP000019132">
    <property type="component" value="Unassembled WGS sequence"/>
</dbReference>
<dbReference type="AlphaFoldDB" id="K3X9Y7"/>
<reference evidence="4" key="2">
    <citation type="submission" date="2010-04" db="EMBL/GenBank/DDBJ databases">
        <authorList>
            <person name="Buell R."/>
            <person name="Hamilton J."/>
            <person name="Hostetler J."/>
        </authorList>
    </citation>
    <scope>NUCLEOTIDE SEQUENCE [LARGE SCALE GENOMIC DNA]</scope>
    <source>
        <strain evidence="4">DAOM:BR144</strain>
    </source>
</reference>
<dbReference type="InterPro" id="IPR052436">
    <property type="entry name" value="LTO1_adapter"/>
</dbReference>
<sequence>MDISDAFDEISNWEEQLLIEGEELGMERGRELGIEEGRELGMMKGAEIGSEVGFYQGCFVVWNQMLQNEDMRQKINERASKSIVSFGALLEAFELKNIVNDDLLHKLQHIRAKFKVITALLGLRSSLVYNQEDVDAHKNMSF</sequence>
<evidence type="ECO:0000313" key="4">
    <source>
        <dbReference type="Proteomes" id="UP000019132"/>
    </source>
</evidence>
<dbReference type="STRING" id="431595.K3X9Y7"/>